<dbReference type="RefSeq" id="WP_108145577.1">
    <property type="nucleotide sequence ID" value="NZ_JABCAG010000178.1"/>
</dbReference>
<accession>A0A2T5DFA9</accession>
<dbReference type="Proteomes" id="UP000244022">
    <property type="component" value="Unassembled WGS sequence"/>
</dbReference>
<sequence>MNEKEMKEYYEKIKKEDEVDLDWLIALKRIELDDRRNLLNLVIVILVSGAMLILPNFLFVDIEFKSIIGTVKLFVWYIFILSCAVISYRKYKKNVGKVLAELEVLEYIKKQQLSK</sequence>
<comment type="caution">
    <text evidence="3">The sequence shown here is derived from an EMBL/GenBank/DDBJ whole genome shotgun (WGS) entry which is preliminary data.</text>
</comment>
<gene>
    <name evidence="3" type="ORF">C6N14_03500</name>
    <name evidence="2" type="ORF">HI921_16255</name>
</gene>
<evidence type="ECO:0000313" key="5">
    <source>
        <dbReference type="Proteomes" id="UP000557857"/>
    </source>
</evidence>
<keyword evidence="1" id="KW-1133">Transmembrane helix</keyword>
<evidence type="ECO:0000256" key="1">
    <source>
        <dbReference type="SAM" id="Phobius"/>
    </source>
</evidence>
<keyword evidence="1" id="KW-0812">Transmembrane</keyword>
<evidence type="ECO:0000313" key="3">
    <source>
        <dbReference type="EMBL" id="PTO36600.1"/>
    </source>
</evidence>
<dbReference type="AlphaFoldDB" id="A0A2T5DFA9"/>
<organism evidence="3 4">
    <name type="scientific">Enterococcus mundtii</name>
    <dbReference type="NCBI Taxonomy" id="53346"/>
    <lineage>
        <taxon>Bacteria</taxon>
        <taxon>Bacillati</taxon>
        <taxon>Bacillota</taxon>
        <taxon>Bacilli</taxon>
        <taxon>Lactobacillales</taxon>
        <taxon>Enterococcaceae</taxon>
        <taxon>Enterococcus</taxon>
    </lineage>
</organism>
<proteinExistence type="predicted"/>
<reference evidence="2 5" key="2">
    <citation type="submission" date="2020-04" db="EMBL/GenBank/DDBJ databases">
        <authorList>
            <person name="Abaymova A."/>
            <person name="Teymurazov M."/>
            <person name="Tazyna O."/>
            <person name="Chatushin Y."/>
            <person name="Svetoch E."/>
            <person name="Pereligyn V."/>
            <person name="Pohylenko V."/>
            <person name="Platonov M."/>
            <person name="Kartsev N."/>
            <person name="Skryabin Y."/>
            <person name="Sizova A."/>
            <person name="Solomentsev V."/>
            <person name="Kislichkina A."/>
            <person name="Bogun A."/>
        </authorList>
    </citation>
    <scope>NUCLEOTIDE SEQUENCE [LARGE SCALE GENOMIC DNA]</scope>
    <source>
        <strain evidence="2">SCPM-O-B-8398</strain>
        <strain evidence="5">SCPM-O-B-8398 (E28)</strain>
    </source>
</reference>
<protein>
    <submittedName>
        <fullName evidence="3">Uncharacterized protein</fullName>
    </submittedName>
</protein>
<keyword evidence="1" id="KW-0472">Membrane</keyword>
<dbReference type="EMBL" id="JABCAG010000178">
    <property type="protein sequence ID" value="NMP59974.1"/>
    <property type="molecule type" value="Genomic_DNA"/>
</dbReference>
<reference evidence="3 4" key="1">
    <citation type="submission" date="2018-03" db="EMBL/GenBank/DDBJ databases">
        <title>Draft genome sequences of four Enterococcus mundtii strains isolated from beef slaughterhouses in Kenya.</title>
        <authorList>
            <person name="Wambui J."/>
            <person name="Stevens M."/>
            <person name="Njage P."/>
            <person name="Stephan R."/>
            <person name="Tasara T."/>
        </authorList>
    </citation>
    <scope>NUCLEOTIDE SEQUENCE [LARGE SCALE GENOMIC DNA]</scope>
    <source>
        <strain evidence="3 4">H18-EM</strain>
    </source>
</reference>
<name>A0A2T5DFA9_ENTMU</name>
<feature type="transmembrane region" description="Helical" evidence="1">
    <location>
        <begin position="66"/>
        <end position="88"/>
    </location>
</feature>
<dbReference type="EMBL" id="PYGR01000008">
    <property type="protein sequence ID" value="PTO36600.1"/>
    <property type="molecule type" value="Genomic_DNA"/>
</dbReference>
<feature type="transmembrane region" description="Helical" evidence="1">
    <location>
        <begin position="38"/>
        <end position="60"/>
    </location>
</feature>
<dbReference type="Proteomes" id="UP000557857">
    <property type="component" value="Unassembled WGS sequence"/>
</dbReference>
<evidence type="ECO:0000313" key="2">
    <source>
        <dbReference type="EMBL" id="NMP59974.1"/>
    </source>
</evidence>
<evidence type="ECO:0000313" key="4">
    <source>
        <dbReference type="Proteomes" id="UP000244022"/>
    </source>
</evidence>